<evidence type="ECO:0000313" key="1">
    <source>
        <dbReference type="EMBL" id="KGM35740.1"/>
    </source>
</evidence>
<dbReference type="Proteomes" id="UP000029995">
    <property type="component" value="Unassembled WGS sequence"/>
</dbReference>
<reference evidence="1 2" key="1">
    <citation type="submission" date="2014-01" db="EMBL/GenBank/DDBJ databases">
        <title>Genome sequence determination for a cystic fibrosis isolate, Inquilinus limosus.</title>
        <authorList>
            <person name="Pino M."/>
            <person name="Di Conza J."/>
            <person name="Gutkind G."/>
        </authorList>
    </citation>
    <scope>NUCLEOTIDE SEQUENCE [LARGE SCALE GENOMIC DNA]</scope>
    <source>
        <strain evidence="1 2">MP06</strain>
    </source>
</reference>
<gene>
    <name evidence="1" type="ORF">P409_02880</name>
</gene>
<evidence type="ECO:0008006" key="3">
    <source>
        <dbReference type="Google" id="ProtNLM"/>
    </source>
</evidence>
<protein>
    <recommendedName>
        <fullName evidence="3">DNA transposition protein</fullName>
    </recommendedName>
</protein>
<sequence length="141" mass="15239">MFGAAPSSAEIAYAPEDVRAATLNGQLCRAISTSLKACGRSRAKVAEAMSSYLGATVSEAMLDAYASPARDSHVISWPRLIALAHVTGDARLLSIGLEQFGVALIDRRHLPYVEMGILEEEKAELSRRQARLRRSVRVGGR</sequence>
<organism evidence="1 2">
    <name type="scientific">Inquilinus limosus MP06</name>
    <dbReference type="NCBI Taxonomy" id="1398085"/>
    <lineage>
        <taxon>Bacteria</taxon>
        <taxon>Pseudomonadati</taxon>
        <taxon>Pseudomonadota</taxon>
        <taxon>Alphaproteobacteria</taxon>
        <taxon>Rhodospirillales</taxon>
        <taxon>Rhodospirillaceae</taxon>
        <taxon>Inquilinus</taxon>
    </lineage>
</organism>
<name>A0A0A0DCI9_9PROT</name>
<dbReference type="AlphaFoldDB" id="A0A0A0DCI9"/>
<proteinExistence type="predicted"/>
<comment type="caution">
    <text evidence="1">The sequence shown here is derived from an EMBL/GenBank/DDBJ whole genome shotgun (WGS) entry which is preliminary data.</text>
</comment>
<evidence type="ECO:0000313" key="2">
    <source>
        <dbReference type="Proteomes" id="UP000029995"/>
    </source>
</evidence>
<accession>A0A0A0DCI9</accession>
<dbReference type="EMBL" id="JANX01000014">
    <property type="protein sequence ID" value="KGM35740.1"/>
    <property type="molecule type" value="Genomic_DNA"/>
</dbReference>